<gene>
    <name evidence="6" type="ORF">A1O9_04821</name>
</gene>
<keyword evidence="3 5" id="KW-1133">Transmembrane helix</keyword>
<organism evidence="6 7">
    <name type="scientific">Exophiala aquamarina CBS 119918</name>
    <dbReference type="NCBI Taxonomy" id="1182545"/>
    <lineage>
        <taxon>Eukaryota</taxon>
        <taxon>Fungi</taxon>
        <taxon>Dikarya</taxon>
        <taxon>Ascomycota</taxon>
        <taxon>Pezizomycotina</taxon>
        <taxon>Eurotiomycetes</taxon>
        <taxon>Chaetothyriomycetidae</taxon>
        <taxon>Chaetothyriales</taxon>
        <taxon>Herpotrichiellaceae</taxon>
        <taxon>Exophiala</taxon>
    </lineage>
</organism>
<keyword evidence="7" id="KW-1185">Reference proteome</keyword>
<evidence type="ECO:0000313" key="6">
    <source>
        <dbReference type="EMBL" id="KEF59973.1"/>
    </source>
</evidence>
<sequence length="512" mass="58158">MAGDYIGYVESMRHRYPNLRRFCDIQGTSHRQNKEETSRVVVIEIRENGISQKKFDAPDDLDRYMQGPPSTSEPCKHRVYVLEGSAPAYVQVLGRRLRMDPFVFSEQLMRGGTRKEQAATLPSQHGPERSFSMQYVESRTFPDGHLNTLGACCLYQDRKIWATKINSKFDEVAKVHRIASFWSRKEPNGDFNGLILVDPPVGELIKIGKAAKKEIRRCQNNLYQGGYVDISPFPCALSLDKDWESQPGPSRESLFDDILFYWNHIDRFPNLHSSIIEGPAGFFDGASFFLKSIIAANWMQFLVYFDEIIDRLEYALARADINALDGVENHLVDVAHWHRRCWKSCEQVEHAIHALQPDLRLNQDSSLTTGSVFTSIADFVYIHKKLCALTKRCQRLSLSLTNVISVIQSRQASEEAHSLKILTLLGMLFVPLTFLSGIFSMSGEFLPGESSFWVYIVVSIPAVVMVFLVVFSKEVAQFLKLKEKQRKSLLNVRLTARPPASAHGEAKDVEKG</sequence>
<evidence type="ECO:0000313" key="7">
    <source>
        <dbReference type="Proteomes" id="UP000027920"/>
    </source>
</evidence>
<feature type="transmembrane region" description="Helical" evidence="5">
    <location>
        <begin position="452"/>
        <end position="472"/>
    </location>
</feature>
<dbReference type="EMBL" id="AMGV01000003">
    <property type="protein sequence ID" value="KEF59973.1"/>
    <property type="molecule type" value="Genomic_DNA"/>
</dbReference>
<dbReference type="GeneID" id="25279750"/>
<dbReference type="GO" id="GO:0046873">
    <property type="term" value="F:metal ion transmembrane transporter activity"/>
    <property type="evidence" value="ECO:0007669"/>
    <property type="project" value="InterPro"/>
</dbReference>
<dbReference type="Proteomes" id="UP000027920">
    <property type="component" value="Unassembled WGS sequence"/>
</dbReference>
<dbReference type="SUPFAM" id="SSF144083">
    <property type="entry name" value="Magnesium transport protein CorA, transmembrane region"/>
    <property type="match status" value="1"/>
</dbReference>
<comment type="caution">
    <text evidence="6">The sequence shown here is derived from an EMBL/GenBank/DDBJ whole genome shotgun (WGS) entry which is preliminary data.</text>
</comment>
<evidence type="ECO:0000256" key="5">
    <source>
        <dbReference type="SAM" id="Phobius"/>
    </source>
</evidence>
<evidence type="ECO:0000256" key="3">
    <source>
        <dbReference type="ARBA" id="ARBA00022989"/>
    </source>
</evidence>
<dbReference type="Pfam" id="PF01544">
    <property type="entry name" value="CorA"/>
    <property type="match status" value="1"/>
</dbReference>
<dbReference type="RefSeq" id="XP_013262563.1">
    <property type="nucleotide sequence ID" value="XM_013407109.1"/>
</dbReference>
<comment type="subcellular location">
    <subcellularLocation>
        <location evidence="1">Membrane</location>
        <topology evidence="1">Multi-pass membrane protein</topology>
    </subcellularLocation>
</comment>
<dbReference type="STRING" id="1182545.A0A072PKV7"/>
<dbReference type="InterPro" id="IPR002523">
    <property type="entry name" value="MgTranspt_CorA/ZnTranspt_ZntB"/>
</dbReference>
<keyword evidence="2 5" id="KW-0812">Transmembrane</keyword>
<dbReference type="HOGENOM" id="CLU_034568_0_0_1"/>
<dbReference type="GO" id="GO:0016020">
    <property type="term" value="C:membrane"/>
    <property type="evidence" value="ECO:0007669"/>
    <property type="project" value="UniProtKB-SubCell"/>
</dbReference>
<accession>A0A072PKV7</accession>
<evidence type="ECO:0000256" key="2">
    <source>
        <dbReference type="ARBA" id="ARBA00022692"/>
    </source>
</evidence>
<keyword evidence="4 5" id="KW-0472">Membrane</keyword>
<dbReference type="OrthoDB" id="4112594at2759"/>
<dbReference type="Gene3D" id="1.20.58.340">
    <property type="entry name" value="Magnesium transport protein CorA, transmembrane region"/>
    <property type="match status" value="1"/>
</dbReference>
<evidence type="ECO:0000256" key="1">
    <source>
        <dbReference type="ARBA" id="ARBA00004141"/>
    </source>
</evidence>
<protein>
    <submittedName>
        <fullName evidence="6">Uncharacterized protein</fullName>
    </submittedName>
</protein>
<feature type="transmembrane region" description="Helical" evidence="5">
    <location>
        <begin position="419"/>
        <end position="440"/>
    </location>
</feature>
<evidence type="ECO:0000256" key="4">
    <source>
        <dbReference type="ARBA" id="ARBA00023136"/>
    </source>
</evidence>
<dbReference type="InterPro" id="IPR045863">
    <property type="entry name" value="CorA_TM1_TM2"/>
</dbReference>
<dbReference type="VEuPathDB" id="FungiDB:A1O9_04821"/>
<reference evidence="6 7" key="1">
    <citation type="submission" date="2013-03" db="EMBL/GenBank/DDBJ databases">
        <title>The Genome Sequence of Exophiala aquamarina CBS 119918.</title>
        <authorList>
            <consortium name="The Broad Institute Genomics Platform"/>
            <person name="Cuomo C."/>
            <person name="de Hoog S."/>
            <person name="Gorbushina A."/>
            <person name="Walker B."/>
            <person name="Young S.K."/>
            <person name="Zeng Q."/>
            <person name="Gargeya S."/>
            <person name="Fitzgerald M."/>
            <person name="Haas B."/>
            <person name="Abouelleil A."/>
            <person name="Allen A.W."/>
            <person name="Alvarado L."/>
            <person name="Arachchi H.M."/>
            <person name="Berlin A.M."/>
            <person name="Chapman S.B."/>
            <person name="Gainer-Dewar J."/>
            <person name="Goldberg J."/>
            <person name="Griggs A."/>
            <person name="Gujja S."/>
            <person name="Hansen M."/>
            <person name="Howarth C."/>
            <person name="Imamovic A."/>
            <person name="Ireland A."/>
            <person name="Larimer J."/>
            <person name="McCowan C."/>
            <person name="Murphy C."/>
            <person name="Pearson M."/>
            <person name="Poon T.W."/>
            <person name="Priest M."/>
            <person name="Roberts A."/>
            <person name="Saif S."/>
            <person name="Shea T."/>
            <person name="Sisk P."/>
            <person name="Sykes S."/>
            <person name="Wortman J."/>
            <person name="Nusbaum C."/>
            <person name="Birren B."/>
        </authorList>
    </citation>
    <scope>NUCLEOTIDE SEQUENCE [LARGE SCALE GENOMIC DNA]</scope>
    <source>
        <strain evidence="6 7">CBS 119918</strain>
    </source>
</reference>
<proteinExistence type="predicted"/>
<dbReference type="AlphaFoldDB" id="A0A072PKV7"/>
<name>A0A072PKV7_9EURO</name>